<dbReference type="InterPro" id="IPR058240">
    <property type="entry name" value="rSAM_sf"/>
</dbReference>
<dbReference type="GO" id="GO:0016829">
    <property type="term" value="F:lyase activity"/>
    <property type="evidence" value="ECO:0007669"/>
    <property type="project" value="UniProtKB-KW"/>
</dbReference>
<dbReference type="AlphaFoldDB" id="A0A9D3AYX9"/>
<evidence type="ECO:0000256" key="5">
    <source>
        <dbReference type="ARBA" id="ARBA00023014"/>
    </source>
</evidence>
<reference evidence="7" key="1">
    <citation type="submission" date="2016-02" db="EMBL/GenBank/DDBJ databases">
        <title>Draft Genome Sequence of Sporotomaculum syntrophicum Strain FB, a Syntrophic Benzoate Degrader.</title>
        <authorList>
            <person name="Nobu M.K."/>
            <person name="Narihiro T."/>
            <person name="Qiu Y.-L."/>
            <person name="Ohashi A."/>
            <person name="Liu W.-T."/>
            <person name="Yuji S."/>
        </authorList>
    </citation>
    <scope>NUCLEOTIDE SEQUENCE</scope>
    <source>
        <strain evidence="7">FB</strain>
    </source>
</reference>
<dbReference type="PANTHER" id="PTHR42836:SF1">
    <property type="entry name" value="7-CARBOXY-7-DEAZAGUANINE SYNTHASE"/>
    <property type="match status" value="1"/>
</dbReference>
<dbReference type="GO" id="GO:0051539">
    <property type="term" value="F:4 iron, 4 sulfur cluster binding"/>
    <property type="evidence" value="ECO:0007669"/>
    <property type="project" value="UniProtKB-KW"/>
</dbReference>
<evidence type="ECO:0000256" key="3">
    <source>
        <dbReference type="ARBA" id="ARBA00022723"/>
    </source>
</evidence>
<dbReference type="GO" id="GO:0046872">
    <property type="term" value="F:metal ion binding"/>
    <property type="evidence" value="ECO:0007669"/>
    <property type="project" value="UniProtKB-KW"/>
</dbReference>
<keyword evidence="1" id="KW-0004">4Fe-4S</keyword>
<keyword evidence="4" id="KW-0408">Iron</keyword>
<comment type="caution">
    <text evidence="7">The sequence shown here is derived from an EMBL/GenBank/DDBJ whole genome shotgun (WGS) entry which is preliminary data.</text>
</comment>
<dbReference type="PANTHER" id="PTHR42836">
    <property type="entry name" value="7-CARBOXY-7-DEAZAGUANINE SYNTHASE"/>
    <property type="match status" value="1"/>
</dbReference>
<evidence type="ECO:0000313" key="7">
    <source>
        <dbReference type="EMBL" id="KAF1085243.1"/>
    </source>
</evidence>
<keyword evidence="3" id="KW-0479">Metal-binding</keyword>
<dbReference type="SUPFAM" id="SSF102114">
    <property type="entry name" value="Radical SAM enzymes"/>
    <property type="match status" value="1"/>
</dbReference>
<keyword evidence="2" id="KW-0949">S-adenosyl-L-methionine</keyword>
<dbReference type="InterPro" id="IPR007197">
    <property type="entry name" value="rSAM"/>
</dbReference>
<gene>
    <name evidence="7" type="primary">queE</name>
    <name evidence="7" type="ORF">SPSYN_01379</name>
</gene>
<feature type="domain" description="Radical SAM core" evidence="6">
    <location>
        <begin position="28"/>
        <end position="110"/>
    </location>
</feature>
<evidence type="ECO:0000313" key="8">
    <source>
        <dbReference type="Proteomes" id="UP000798488"/>
    </source>
</evidence>
<protein>
    <submittedName>
        <fullName evidence="7">7-carboxy-7-deazaguanine synthase</fullName>
        <ecNumber evidence="7">4.3.99.3</ecNumber>
    </submittedName>
</protein>
<dbReference type="EC" id="4.3.99.3" evidence="7"/>
<evidence type="ECO:0000256" key="2">
    <source>
        <dbReference type="ARBA" id="ARBA00022691"/>
    </source>
</evidence>
<keyword evidence="7" id="KW-0456">Lyase</keyword>
<evidence type="ECO:0000256" key="1">
    <source>
        <dbReference type="ARBA" id="ARBA00022485"/>
    </source>
</evidence>
<accession>A0A9D3AYX9</accession>
<dbReference type="EMBL" id="LSRS01000003">
    <property type="protein sequence ID" value="KAF1085243.1"/>
    <property type="molecule type" value="Genomic_DNA"/>
</dbReference>
<dbReference type="InterPro" id="IPR013785">
    <property type="entry name" value="Aldolase_TIM"/>
</dbReference>
<sequence length="207" mass="23721">MKVVQFFRAIESEGRNIGLPVSFVNLSGCNSNCKTCLPYTNPRDSHISIDMEVTEVAEKLLAAGLPHVYIACGEPMLQEEETIRLLDLLEQDERVKSVTVHTNGFVDIAPLVKYTKIMLSLNWCHGITMFANLDRLRPEIDMLKFIIWNKEDYHRMIVILPLVPEGIYIMLNPSPTFGAKEWLLDQVVKDRLEVRVIYPQHFSLGTF</sequence>
<dbReference type="Gene3D" id="3.20.20.70">
    <property type="entry name" value="Aldolase class I"/>
    <property type="match status" value="1"/>
</dbReference>
<dbReference type="Proteomes" id="UP000798488">
    <property type="component" value="Unassembled WGS sequence"/>
</dbReference>
<evidence type="ECO:0000256" key="4">
    <source>
        <dbReference type="ARBA" id="ARBA00023004"/>
    </source>
</evidence>
<dbReference type="SFLD" id="SFLDS00029">
    <property type="entry name" value="Radical_SAM"/>
    <property type="match status" value="1"/>
</dbReference>
<dbReference type="Pfam" id="PF04055">
    <property type="entry name" value="Radical_SAM"/>
    <property type="match status" value="1"/>
</dbReference>
<evidence type="ECO:0000259" key="6">
    <source>
        <dbReference type="Pfam" id="PF04055"/>
    </source>
</evidence>
<organism evidence="7 8">
    <name type="scientific">Sporotomaculum syntrophicum</name>
    <dbReference type="NCBI Taxonomy" id="182264"/>
    <lineage>
        <taxon>Bacteria</taxon>
        <taxon>Bacillati</taxon>
        <taxon>Bacillota</taxon>
        <taxon>Clostridia</taxon>
        <taxon>Eubacteriales</taxon>
        <taxon>Desulfallaceae</taxon>
        <taxon>Sporotomaculum</taxon>
    </lineage>
</organism>
<dbReference type="RefSeq" id="WP_161821739.1">
    <property type="nucleotide sequence ID" value="NZ_LSRS01000003.1"/>
</dbReference>
<keyword evidence="8" id="KW-1185">Reference proteome</keyword>
<dbReference type="OrthoDB" id="9792276at2"/>
<name>A0A9D3AYX9_9FIRM</name>
<proteinExistence type="predicted"/>
<keyword evidence="5" id="KW-0411">Iron-sulfur</keyword>